<name>A0A5B6WRW0_9ROSI</name>
<feature type="region of interest" description="Disordered" evidence="1">
    <location>
        <begin position="515"/>
        <end position="537"/>
    </location>
</feature>
<evidence type="ECO:0000313" key="3">
    <source>
        <dbReference type="EMBL" id="KAA3483844.1"/>
    </source>
</evidence>
<evidence type="ECO:0000259" key="2">
    <source>
        <dbReference type="Pfam" id="PF24924"/>
    </source>
</evidence>
<dbReference type="Proteomes" id="UP000325315">
    <property type="component" value="Unassembled WGS sequence"/>
</dbReference>
<dbReference type="OrthoDB" id="984659at2759"/>
<dbReference type="InterPro" id="IPR056647">
    <property type="entry name" value="DUF7745"/>
</dbReference>
<proteinExistence type="predicted"/>
<comment type="caution">
    <text evidence="3">The sequence shown here is derived from an EMBL/GenBank/DDBJ whole genome shotgun (WGS) entry which is preliminary data.</text>
</comment>
<dbReference type="PANTHER" id="PTHR48200:SF1">
    <property type="entry name" value="AMINOTRANSFERASE-LIKE PLANT MOBILE DOMAIN-CONTAINING PROTEIN"/>
    <property type="match status" value="1"/>
</dbReference>
<feature type="domain" description="DUF7745" evidence="2">
    <location>
        <begin position="80"/>
        <end position="382"/>
    </location>
</feature>
<accession>A0A5B6WRW0</accession>
<evidence type="ECO:0000313" key="4">
    <source>
        <dbReference type="Proteomes" id="UP000325315"/>
    </source>
</evidence>
<sequence>MEKGFLNRVEDNATVQVWSERVQQEKGDSLTVGHESELWDFTRISAAQNDLRELKEIWNSWGNEDKQLLYHNYGDLPYLLDIKNPAYSCFTFGEVDLVPTVEEYTTLFRCPRFQTDKAYSRFANVPTFSKRLMNITGMSEQWVTTRIKQKGDCKCIPWKHLRDLILAHPDKKKRVDVFALSIYGLVVFPKALGHIEDAVSDLFDKLDKGVTPVPAVLAETFRSLNACRRAGEGRFKTSCKIFFENYSPLEELASTPRRDDLSGEKWMAILQNLQGKDVVWKAPWMITDEILYRCGGFDWVPLLGIWGAVGYAPLLVMRQYQSRQFIPATHGLAQCEFSYKDDNYKKRVREISDAWTQTRKMKRLAMGPTVTPEYNQWWAKRINDNIPGPIQGNTRPIEEQLQVVPTESEIIKQDFERKSRELGKRIEQLEEEKMQLGLDVDIHKFEAEKFRKGKNKAEKDLDSLKADYKKLRMSIRTAGLGKTSKQWQQEIEEEKSKTDQWKRKFQEARVREDALRKNLSESQSEKERSRSQVAELEKSLHLHRSRNSVVELRASQNKIEEMRGKIGELETALQNRKNRVELLEANNEHWREQLHHSQEQIRNRDYVMGEAVVQIREVADHLQALAARADALSLMYESGSKRGQSLAWLLRKVKDLGTRAKSYM</sequence>
<gene>
    <name evidence="3" type="ORF">EPI10_005980</name>
</gene>
<protein>
    <submittedName>
        <fullName evidence="3">Golgin subfamily A member 5-like</fullName>
    </submittedName>
</protein>
<dbReference type="Pfam" id="PF24924">
    <property type="entry name" value="DUF7745"/>
    <property type="match status" value="1"/>
</dbReference>
<dbReference type="AlphaFoldDB" id="A0A5B6WRW0"/>
<organism evidence="3 4">
    <name type="scientific">Gossypium australe</name>
    <dbReference type="NCBI Taxonomy" id="47621"/>
    <lineage>
        <taxon>Eukaryota</taxon>
        <taxon>Viridiplantae</taxon>
        <taxon>Streptophyta</taxon>
        <taxon>Embryophyta</taxon>
        <taxon>Tracheophyta</taxon>
        <taxon>Spermatophyta</taxon>
        <taxon>Magnoliopsida</taxon>
        <taxon>eudicotyledons</taxon>
        <taxon>Gunneridae</taxon>
        <taxon>Pentapetalae</taxon>
        <taxon>rosids</taxon>
        <taxon>malvids</taxon>
        <taxon>Malvales</taxon>
        <taxon>Malvaceae</taxon>
        <taxon>Malvoideae</taxon>
        <taxon>Gossypium</taxon>
    </lineage>
</organism>
<keyword evidence="4" id="KW-1185">Reference proteome</keyword>
<reference evidence="4" key="1">
    <citation type="journal article" date="2019" name="Plant Biotechnol. J.">
        <title>Genome sequencing of the Australian wild diploid species Gossypium australe highlights disease resistance and delayed gland morphogenesis.</title>
        <authorList>
            <person name="Cai Y."/>
            <person name="Cai X."/>
            <person name="Wang Q."/>
            <person name="Wang P."/>
            <person name="Zhang Y."/>
            <person name="Cai C."/>
            <person name="Xu Y."/>
            <person name="Wang K."/>
            <person name="Zhou Z."/>
            <person name="Wang C."/>
            <person name="Geng S."/>
            <person name="Li B."/>
            <person name="Dong Q."/>
            <person name="Hou Y."/>
            <person name="Wang H."/>
            <person name="Ai P."/>
            <person name="Liu Z."/>
            <person name="Yi F."/>
            <person name="Sun M."/>
            <person name="An G."/>
            <person name="Cheng J."/>
            <person name="Zhang Y."/>
            <person name="Shi Q."/>
            <person name="Xie Y."/>
            <person name="Shi X."/>
            <person name="Chang Y."/>
            <person name="Huang F."/>
            <person name="Chen Y."/>
            <person name="Hong S."/>
            <person name="Mi L."/>
            <person name="Sun Q."/>
            <person name="Zhang L."/>
            <person name="Zhou B."/>
            <person name="Peng R."/>
            <person name="Zhang X."/>
            <person name="Liu F."/>
        </authorList>
    </citation>
    <scope>NUCLEOTIDE SEQUENCE [LARGE SCALE GENOMIC DNA]</scope>
    <source>
        <strain evidence="4">cv. PA1801</strain>
    </source>
</reference>
<dbReference type="EMBL" id="SMMG02000002">
    <property type="protein sequence ID" value="KAA3483844.1"/>
    <property type="molecule type" value="Genomic_DNA"/>
</dbReference>
<dbReference type="PANTHER" id="PTHR48200">
    <property type="entry name" value="PROTEIN, PUTATIVE-RELATED"/>
    <property type="match status" value="1"/>
</dbReference>
<evidence type="ECO:0000256" key="1">
    <source>
        <dbReference type="SAM" id="MobiDB-lite"/>
    </source>
</evidence>